<feature type="domain" description="Thioesterase" evidence="2">
    <location>
        <begin position="20"/>
        <end position="242"/>
    </location>
</feature>
<comment type="similarity">
    <text evidence="1">Belongs to the thioesterase family.</text>
</comment>
<evidence type="ECO:0000259" key="2">
    <source>
        <dbReference type="Pfam" id="PF00975"/>
    </source>
</evidence>
<dbReference type="InterPro" id="IPR029058">
    <property type="entry name" value="AB_hydrolase_fold"/>
</dbReference>
<dbReference type="InterPro" id="IPR012223">
    <property type="entry name" value="TEII"/>
</dbReference>
<dbReference type="Gene3D" id="3.40.50.1820">
    <property type="entry name" value="alpha/beta hydrolase"/>
    <property type="match status" value="1"/>
</dbReference>
<dbReference type="EMBL" id="JBHSKF010000005">
    <property type="protein sequence ID" value="MFC5288220.1"/>
    <property type="molecule type" value="Genomic_DNA"/>
</dbReference>
<gene>
    <name evidence="3" type="ORF">ACFPM7_14260</name>
</gene>
<reference evidence="4" key="1">
    <citation type="journal article" date="2019" name="Int. J. Syst. Evol. Microbiol.">
        <title>The Global Catalogue of Microorganisms (GCM) 10K type strain sequencing project: providing services to taxonomists for standard genome sequencing and annotation.</title>
        <authorList>
            <consortium name="The Broad Institute Genomics Platform"/>
            <consortium name="The Broad Institute Genome Sequencing Center for Infectious Disease"/>
            <person name="Wu L."/>
            <person name="Ma J."/>
        </authorList>
    </citation>
    <scope>NUCLEOTIDE SEQUENCE [LARGE SCALE GENOMIC DNA]</scope>
    <source>
        <strain evidence="4">CCUG 59778</strain>
    </source>
</reference>
<sequence>MTWLAEIGDARTRGVRPRARVVAVPHAGGWPSAFRPWRPELPADVELLVAQLPGRGARGGEPVVDRVAPLVAGLAGAIGELEPLPYAVVGHSFGSVIGYELTKEMEARGFPPELLVVSGRQAPCLPSEPPFLHQGSDDELLAHLGRIGGIPAELAERADFVAAALRTIRADLAALETYRRPLAGTRVPMIALGAPDDPIVMHERMNLWSLETTGGFTFGSLSGGHFFLYQQENARTVARDVLDALESGCRRNDLVSDIWDIPLTSSRRPFAVAASSERDLL</sequence>
<dbReference type="Pfam" id="PF00975">
    <property type="entry name" value="Thioesterase"/>
    <property type="match status" value="1"/>
</dbReference>
<dbReference type="SUPFAM" id="SSF53474">
    <property type="entry name" value="alpha/beta-Hydrolases"/>
    <property type="match status" value="1"/>
</dbReference>
<protein>
    <submittedName>
        <fullName evidence="3">Thioesterase II family protein</fullName>
    </submittedName>
</protein>
<dbReference type="RefSeq" id="WP_378247938.1">
    <property type="nucleotide sequence ID" value="NZ_JBHSKF010000005.1"/>
</dbReference>
<dbReference type="PANTHER" id="PTHR11487">
    <property type="entry name" value="THIOESTERASE"/>
    <property type="match status" value="1"/>
</dbReference>
<evidence type="ECO:0000313" key="4">
    <source>
        <dbReference type="Proteomes" id="UP001596157"/>
    </source>
</evidence>
<accession>A0ABW0EPG3</accession>
<keyword evidence="4" id="KW-1185">Reference proteome</keyword>
<organism evidence="3 4">
    <name type="scientific">Actinokineospora guangxiensis</name>
    <dbReference type="NCBI Taxonomy" id="1490288"/>
    <lineage>
        <taxon>Bacteria</taxon>
        <taxon>Bacillati</taxon>
        <taxon>Actinomycetota</taxon>
        <taxon>Actinomycetes</taxon>
        <taxon>Pseudonocardiales</taxon>
        <taxon>Pseudonocardiaceae</taxon>
        <taxon>Actinokineospora</taxon>
    </lineage>
</organism>
<name>A0ABW0EPG3_9PSEU</name>
<evidence type="ECO:0000313" key="3">
    <source>
        <dbReference type="EMBL" id="MFC5288220.1"/>
    </source>
</evidence>
<dbReference type="Proteomes" id="UP001596157">
    <property type="component" value="Unassembled WGS sequence"/>
</dbReference>
<dbReference type="PANTHER" id="PTHR11487:SF0">
    <property type="entry name" value="S-ACYL FATTY ACID SYNTHASE THIOESTERASE, MEDIUM CHAIN"/>
    <property type="match status" value="1"/>
</dbReference>
<comment type="caution">
    <text evidence="3">The sequence shown here is derived from an EMBL/GenBank/DDBJ whole genome shotgun (WGS) entry which is preliminary data.</text>
</comment>
<evidence type="ECO:0000256" key="1">
    <source>
        <dbReference type="ARBA" id="ARBA00007169"/>
    </source>
</evidence>
<proteinExistence type="inferred from homology"/>
<dbReference type="InterPro" id="IPR001031">
    <property type="entry name" value="Thioesterase"/>
</dbReference>